<evidence type="ECO:0000256" key="3">
    <source>
        <dbReference type="ARBA" id="ARBA00023274"/>
    </source>
</evidence>
<dbReference type="OrthoDB" id="438517at2759"/>
<reference evidence="6" key="2">
    <citation type="submission" date="2024-04" db="EMBL/GenBank/DDBJ databases">
        <authorList>
            <person name="Chen Y."/>
            <person name="Shah S."/>
            <person name="Dougan E. K."/>
            <person name="Thang M."/>
            <person name="Chan C."/>
        </authorList>
    </citation>
    <scope>NUCLEOTIDE SEQUENCE [LARGE SCALE GENOMIC DNA]</scope>
</reference>
<dbReference type="GO" id="GO:0019843">
    <property type="term" value="F:rRNA binding"/>
    <property type="evidence" value="ECO:0007669"/>
    <property type="project" value="InterPro"/>
</dbReference>
<proteinExistence type="inferred from homology"/>
<evidence type="ECO:0000256" key="2">
    <source>
        <dbReference type="ARBA" id="ARBA00022980"/>
    </source>
</evidence>
<name>A0A9P1CQT4_9DINO</name>
<keyword evidence="2 4" id="KW-0689">Ribosomal protein</keyword>
<organism evidence="5">
    <name type="scientific">Cladocopium goreaui</name>
    <dbReference type="NCBI Taxonomy" id="2562237"/>
    <lineage>
        <taxon>Eukaryota</taxon>
        <taxon>Sar</taxon>
        <taxon>Alveolata</taxon>
        <taxon>Dinophyceae</taxon>
        <taxon>Suessiales</taxon>
        <taxon>Symbiodiniaceae</taxon>
        <taxon>Cladocopium</taxon>
    </lineage>
</organism>
<evidence type="ECO:0000313" key="6">
    <source>
        <dbReference type="EMBL" id="CAL1148006.1"/>
    </source>
</evidence>
<dbReference type="InterPro" id="IPR047873">
    <property type="entry name" value="Ribosomal_uL16"/>
</dbReference>
<keyword evidence="8" id="KW-1185">Reference proteome</keyword>
<dbReference type="AlphaFoldDB" id="A0A9P1CQT4"/>
<dbReference type="NCBIfam" id="TIGR01164">
    <property type="entry name" value="rplP_bact"/>
    <property type="match status" value="1"/>
</dbReference>
<dbReference type="InterPro" id="IPR000114">
    <property type="entry name" value="Ribosomal_uL16_bact-type"/>
</dbReference>
<dbReference type="Proteomes" id="UP001152797">
    <property type="component" value="Unassembled WGS sequence"/>
</dbReference>
<dbReference type="PANTHER" id="PTHR12220">
    <property type="entry name" value="50S/60S RIBOSOMAL PROTEIN L16"/>
    <property type="match status" value="1"/>
</dbReference>
<keyword evidence="3 4" id="KW-0687">Ribonucleoprotein</keyword>
<sequence>MAMIAASVIPHVQALPSSTGFAHAEPRVRSPSRSWSFSWISTAAATFGVAVGTGRRRCAFENTLAGSTNKVGDMVRSPDVVRYLVTPELSRWKRPFKPRIRPEKDHTRYPDDDPRRSRPYFAKYALMAKELCWVTSYQLEEARREIVAATNRSAKVYLRVYPHNAVSQRIADSRIGASKGKFEYWVAALKPGVVIFELDVESEELARMALKAGSRKLPFKVGFQMREEGPSLFEITG</sequence>
<dbReference type="PRINTS" id="PR00060">
    <property type="entry name" value="RIBOSOMALL16"/>
</dbReference>
<dbReference type="Pfam" id="PF00252">
    <property type="entry name" value="Ribosomal_L16"/>
    <property type="match status" value="1"/>
</dbReference>
<dbReference type="SUPFAM" id="SSF54686">
    <property type="entry name" value="Ribosomal protein L16p/L10e"/>
    <property type="match status" value="1"/>
</dbReference>
<protein>
    <submittedName>
        <fullName evidence="7">Ribosomal protein L10e/L16 domain-containing protein</fullName>
    </submittedName>
</protein>
<accession>A0A9P1CQT4</accession>
<dbReference type="GO" id="GO:0005762">
    <property type="term" value="C:mitochondrial large ribosomal subunit"/>
    <property type="evidence" value="ECO:0007669"/>
    <property type="project" value="TreeGrafter"/>
</dbReference>
<evidence type="ECO:0000256" key="1">
    <source>
        <dbReference type="ARBA" id="ARBA00008931"/>
    </source>
</evidence>
<evidence type="ECO:0000313" key="5">
    <source>
        <dbReference type="EMBL" id="CAI3994631.1"/>
    </source>
</evidence>
<dbReference type="EMBL" id="CAMXCT020001979">
    <property type="protein sequence ID" value="CAL1148006.1"/>
    <property type="molecule type" value="Genomic_DNA"/>
</dbReference>
<dbReference type="GO" id="GO:0003735">
    <property type="term" value="F:structural constituent of ribosome"/>
    <property type="evidence" value="ECO:0007669"/>
    <property type="project" value="InterPro"/>
</dbReference>
<dbReference type="CDD" id="cd01433">
    <property type="entry name" value="Ribosomal_L16_L10e"/>
    <property type="match status" value="1"/>
</dbReference>
<reference evidence="5" key="1">
    <citation type="submission" date="2022-10" db="EMBL/GenBank/DDBJ databases">
        <authorList>
            <person name="Chen Y."/>
            <person name="Dougan E. K."/>
            <person name="Chan C."/>
            <person name="Rhodes N."/>
            <person name="Thang M."/>
        </authorList>
    </citation>
    <scope>NUCLEOTIDE SEQUENCE</scope>
</reference>
<evidence type="ECO:0000256" key="4">
    <source>
        <dbReference type="RuleBase" id="RU004413"/>
    </source>
</evidence>
<dbReference type="Gene3D" id="3.90.1170.10">
    <property type="entry name" value="Ribosomal protein L10e/L16"/>
    <property type="match status" value="1"/>
</dbReference>
<dbReference type="InterPro" id="IPR036920">
    <property type="entry name" value="Ribosomal_uL16_sf"/>
</dbReference>
<comment type="caution">
    <text evidence="5">The sequence shown here is derived from an EMBL/GenBank/DDBJ whole genome shotgun (WGS) entry which is preliminary data.</text>
</comment>
<evidence type="ECO:0000313" key="8">
    <source>
        <dbReference type="Proteomes" id="UP001152797"/>
    </source>
</evidence>
<dbReference type="GO" id="GO:0032543">
    <property type="term" value="P:mitochondrial translation"/>
    <property type="evidence" value="ECO:0007669"/>
    <property type="project" value="TreeGrafter"/>
</dbReference>
<dbReference type="EMBL" id="CAMXCT030001979">
    <property type="protein sequence ID" value="CAL4781943.1"/>
    <property type="molecule type" value="Genomic_DNA"/>
</dbReference>
<gene>
    <name evidence="5" type="ORF">C1SCF055_LOCUS21266</name>
</gene>
<dbReference type="PANTHER" id="PTHR12220:SF13">
    <property type="entry name" value="LARGE RIBOSOMAL SUBUNIT PROTEIN UL16M"/>
    <property type="match status" value="1"/>
</dbReference>
<dbReference type="EMBL" id="CAMXCT010001979">
    <property type="protein sequence ID" value="CAI3994631.1"/>
    <property type="molecule type" value="Genomic_DNA"/>
</dbReference>
<comment type="similarity">
    <text evidence="1 4">Belongs to the universal ribosomal protein uL16 family.</text>
</comment>
<dbReference type="InterPro" id="IPR016180">
    <property type="entry name" value="Ribosomal_uL16_dom"/>
</dbReference>
<evidence type="ECO:0000313" key="7">
    <source>
        <dbReference type="EMBL" id="CAL4781943.1"/>
    </source>
</evidence>